<reference evidence="2" key="1">
    <citation type="submission" date="2021-06" db="EMBL/GenBank/DDBJ databases">
        <title>Comparative genomics, transcriptomics and evolutionary studies reveal genomic signatures of adaptation to plant cell wall in hemibiotrophic fungi.</title>
        <authorList>
            <consortium name="DOE Joint Genome Institute"/>
            <person name="Baroncelli R."/>
            <person name="Diaz J.F."/>
            <person name="Benocci T."/>
            <person name="Peng M."/>
            <person name="Battaglia E."/>
            <person name="Haridas S."/>
            <person name="Andreopoulos W."/>
            <person name="Labutti K."/>
            <person name="Pangilinan J."/>
            <person name="Floch G.L."/>
            <person name="Makela M.R."/>
            <person name="Henrissat B."/>
            <person name="Grigoriev I.V."/>
            <person name="Crouch J.A."/>
            <person name="De Vries R.P."/>
            <person name="Sukno S.A."/>
            <person name="Thon M.R."/>
        </authorList>
    </citation>
    <scope>NUCLEOTIDE SEQUENCE</scope>
    <source>
        <strain evidence="2">CBS 193.32</strain>
    </source>
</reference>
<dbReference type="AlphaFoldDB" id="A0AAJ0ADL7"/>
<protein>
    <submittedName>
        <fullName evidence="2">Uncharacterized protein</fullName>
    </submittedName>
</protein>
<feature type="region of interest" description="Disordered" evidence="1">
    <location>
        <begin position="1"/>
        <end position="20"/>
    </location>
</feature>
<accession>A0AAJ0ADL7</accession>
<dbReference type="EMBL" id="JAHMHR010000042">
    <property type="protein sequence ID" value="KAK1671940.1"/>
    <property type="molecule type" value="Genomic_DNA"/>
</dbReference>
<proteinExistence type="predicted"/>
<dbReference type="Proteomes" id="UP001224890">
    <property type="component" value="Unassembled WGS sequence"/>
</dbReference>
<evidence type="ECO:0000256" key="1">
    <source>
        <dbReference type="SAM" id="MobiDB-lite"/>
    </source>
</evidence>
<evidence type="ECO:0000313" key="3">
    <source>
        <dbReference type="Proteomes" id="UP001224890"/>
    </source>
</evidence>
<name>A0AAJ0ADL7_9PEZI</name>
<dbReference type="RefSeq" id="XP_060425943.1">
    <property type="nucleotide sequence ID" value="XM_060572767.1"/>
</dbReference>
<sequence>MSGVRASVGPSPQSTLMGTWDWVDPGYANLRASEPEGRPELEDDSTRLKEYEKSLMTRRQTKRKPRACILTYTHAPTSYALAEKERRAGQDSIRSKEQTAAYSGTHELGVVWGQARSERSSEMSDSASLRPLVSVEHTTTTDEVPECLVAQLRALVQDPSSLPGGQ</sequence>
<evidence type="ECO:0000313" key="2">
    <source>
        <dbReference type="EMBL" id="KAK1671940.1"/>
    </source>
</evidence>
<gene>
    <name evidence="2" type="ORF">BDP55DRAFT_635363</name>
</gene>
<comment type="caution">
    <text evidence="2">The sequence shown here is derived from an EMBL/GenBank/DDBJ whole genome shotgun (WGS) entry which is preliminary data.</text>
</comment>
<organism evidence="2 3">
    <name type="scientific">Colletotrichum godetiae</name>
    <dbReference type="NCBI Taxonomy" id="1209918"/>
    <lineage>
        <taxon>Eukaryota</taxon>
        <taxon>Fungi</taxon>
        <taxon>Dikarya</taxon>
        <taxon>Ascomycota</taxon>
        <taxon>Pezizomycotina</taxon>
        <taxon>Sordariomycetes</taxon>
        <taxon>Hypocreomycetidae</taxon>
        <taxon>Glomerellales</taxon>
        <taxon>Glomerellaceae</taxon>
        <taxon>Colletotrichum</taxon>
        <taxon>Colletotrichum acutatum species complex</taxon>
    </lineage>
</organism>
<keyword evidence="3" id="KW-1185">Reference proteome</keyword>
<dbReference type="GeneID" id="85457293"/>